<protein>
    <submittedName>
        <fullName evidence="2">DUF128 domain-containing protein</fullName>
    </submittedName>
</protein>
<organism evidence="2 3">
    <name type="scientific">Methanoculleus bourgensis</name>
    <dbReference type="NCBI Taxonomy" id="83986"/>
    <lineage>
        <taxon>Archaea</taxon>
        <taxon>Methanobacteriati</taxon>
        <taxon>Methanobacteriota</taxon>
        <taxon>Stenosarchaea group</taxon>
        <taxon>Methanomicrobia</taxon>
        <taxon>Methanomicrobiales</taxon>
        <taxon>Methanomicrobiaceae</taxon>
        <taxon>Methanoculleus</taxon>
    </lineage>
</organism>
<dbReference type="EMBL" id="JABMJE010000203">
    <property type="protein sequence ID" value="NQS79066.1"/>
    <property type="molecule type" value="Genomic_DNA"/>
</dbReference>
<evidence type="ECO:0000313" key="3">
    <source>
        <dbReference type="Proteomes" id="UP000737555"/>
    </source>
</evidence>
<dbReference type="Pfam" id="PF01995">
    <property type="entry name" value="NRD1_2"/>
    <property type="match status" value="1"/>
</dbReference>
<reference evidence="2" key="1">
    <citation type="submission" date="2020-05" db="EMBL/GenBank/DDBJ databases">
        <title>The first insight into the ecology of ammonia-tolerant syntrophic propionate oxidizing bacteria.</title>
        <authorList>
            <person name="Singh A."/>
            <person name="Schnurer A."/>
            <person name="Westerholm M."/>
        </authorList>
    </citation>
    <scope>NUCLEOTIDE SEQUENCE</scope>
    <source>
        <strain evidence="2">MAG54</strain>
    </source>
</reference>
<dbReference type="Proteomes" id="UP000737555">
    <property type="component" value="Unassembled WGS sequence"/>
</dbReference>
<accession>A0A8T7H7T3</accession>
<dbReference type="InterPro" id="IPR002846">
    <property type="entry name" value="NRD"/>
</dbReference>
<evidence type="ECO:0000313" key="2">
    <source>
        <dbReference type="EMBL" id="NQS79066.1"/>
    </source>
</evidence>
<name>A0A8T7H7T3_9EURY</name>
<dbReference type="AlphaFoldDB" id="A0A8T7H7T3"/>
<feature type="domain" description="NrpR regulatory" evidence="1">
    <location>
        <begin position="2"/>
        <end position="89"/>
    </location>
</feature>
<proteinExistence type="predicted"/>
<feature type="non-terminal residue" evidence="2">
    <location>
        <position position="1"/>
    </location>
</feature>
<sequence length="96" mass="9977">TTRSGVALANVREVPAAAHDRVEEAVRLMAKCGFVFPAGGGTGGFNLPEHPYRLAIVAFSGMNMVGNAIEKGYAIRTEIGAGSIPFEKIGDATGSR</sequence>
<comment type="caution">
    <text evidence="2">The sequence shown here is derived from an EMBL/GenBank/DDBJ whole genome shotgun (WGS) entry which is preliminary data.</text>
</comment>
<gene>
    <name evidence="2" type="ORF">HQQ74_10305</name>
</gene>
<evidence type="ECO:0000259" key="1">
    <source>
        <dbReference type="Pfam" id="PF01995"/>
    </source>
</evidence>